<feature type="compositionally biased region" description="Polar residues" evidence="1">
    <location>
        <begin position="63"/>
        <end position="77"/>
    </location>
</feature>
<feature type="compositionally biased region" description="Acidic residues" evidence="1">
    <location>
        <begin position="1"/>
        <end position="11"/>
    </location>
</feature>
<feature type="compositionally biased region" description="Polar residues" evidence="1">
    <location>
        <begin position="28"/>
        <end position="39"/>
    </location>
</feature>
<feature type="region of interest" description="Disordered" evidence="1">
    <location>
        <begin position="258"/>
        <end position="307"/>
    </location>
</feature>
<dbReference type="Proteomes" id="UP000613580">
    <property type="component" value="Unassembled WGS sequence"/>
</dbReference>
<accession>A0A8H6S8V4</accession>
<feature type="region of interest" description="Disordered" evidence="1">
    <location>
        <begin position="324"/>
        <end position="351"/>
    </location>
</feature>
<feature type="compositionally biased region" description="Polar residues" evidence="1">
    <location>
        <begin position="156"/>
        <end position="169"/>
    </location>
</feature>
<feature type="compositionally biased region" description="Pro residues" evidence="1">
    <location>
        <begin position="294"/>
        <end position="303"/>
    </location>
</feature>
<sequence length="351" mass="36940">MSTDYDDEMDLDPQTPRTASPVGHRDQATTPKVQINNSPEGVHGSSGLPRMSLAEMDEIIDSAKSSLNSQRAAQTEDSGSQSISGASGSTHGGFGLPHFLANEHGHFPDYLSHQHHHTSQLEPPHAHAAVHSHATQADNFDRADGVRSFGSEPALGSSQSISGNLPPSFLGQSSNALDALHHHAGHHPPALNIPAASSSSNTGFLFPFEEQRPLPNSGFPPPSLMAQLDLVRIEPAASANRVPDLVLDGTAWDRNMPSLRISSTSSPLPIASGSGSGSSWSQSQPPAASRPLPSSSPPSPPPLSGRVRAECRVQFRFELKLALARGPAAARTSPRARPPTPGLSEPRIPLG</sequence>
<proteinExistence type="predicted"/>
<name>A0A8H6S8V4_MYCCL</name>
<feature type="compositionally biased region" description="Low complexity" evidence="1">
    <location>
        <begin position="265"/>
        <end position="293"/>
    </location>
</feature>
<keyword evidence="3" id="KW-1185">Reference proteome</keyword>
<dbReference type="AlphaFoldDB" id="A0A8H6S8V4"/>
<organism evidence="2 3">
    <name type="scientific">Mycena chlorophos</name>
    <name type="common">Agaric fungus</name>
    <name type="synonym">Agaricus chlorophos</name>
    <dbReference type="NCBI Taxonomy" id="658473"/>
    <lineage>
        <taxon>Eukaryota</taxon>
        <taxon>Fungi</taxon>
        <taxon>Dikarya</taxon>
        <taxon>Basidiomycota</taxon>
        <taxon>Agaricomycotina</taxon>
        <taxon>Agaricomycetes</taxon>
        <taxon>Agaricomycetidae</taxon>
        <taxon>Agaricales</taxon>
        <taxon>Marasmiineae</taxon>
        <taxon>Mycenaceae</taxon>
        <taxon>Mycena</taxon>
    </lineage>
</organism>
<evidence type="ECO:0000313" key="3">
    <source>
        <dbReference type="Proteomes" id="UP000613580"/>
    </source>
</evidence>
<dbReference type="EMBL" id="JACAZE010000019">
    <property type="protein sequence ID" value="KAF7294345.1"/>
    <property type="molecule type" value="Genomic_DNA"/>
</dbReference>
<reference evidence="2" key="1">
    <citation type="submission" date="2020-05" db="EMBL/GenBank/DDBJ databases">
        <title>Mycena genomes resolve the evolution of fungal bioluminescence.</title>
        <authorList>
            <person name="Tsai I.J."/>
        </authorList>
    </citation>
    <scope>NUCLEOTIDE SEQUENCE</scope>
    <source>
        <strain evidence="2">110903Hualien_Pintung</strain>
    </source>
</reference>
<feature type="compositionally biased region" description="Low complexity" evidence="1">
    <location>
        <begin position="78"/>
        <end position="89"/>
    </location>
</feature>
<gene>
    <name evidence="2" type="ORF">HMN09_01163700</name>
</gene>
<protein>
    <submittedName>
        <fullName evidence="2">Uncharacterized protein</fullName>
    </submittedName>
</protein>
<evidence type="ECO:0000313" key="2">
    <source>
        <dbReference type="EMBL" id="KAF7294345.1"/>
    </source>
</evidence>
<feature type="compositionally biased region" description="Low complexity" evidence="1">
    <location>
        <begin position="324"/>
        <end position="335"/>
    </location>
</feature>
<comment type="caution">
    <text evidence="2">The sequence shown here is derived from an EMBL/GenBank/DDBJ whole genome shotgun (WGS) entry which is preliminary data.</text>
</comment>
<evidence type="ECO:0000256" key="1">
    <source>
        <dbReference type="SAM" id="MobiDB-lite"/>
    </source>
</evidence>
<feature type="region of interest" description="Disordered" evidence="1">
    <location>
        <begin position="1"/>
        <end position="169"/>
    </location>
</feature>